<evidence type="ECO:0000256" key="6">
    <source>
        <dbReference type="SAM" id="Phobius"/>
    </source>
</evidence>
<gene>
    <name evidence="7" type="ORF">PQ457_02430</name>
</gene>
<evidence type="ECO:0000313" key="8">
    <source>
        <dbReference type="Proteomes" id="UP001218231"/>
    </source>
</evidence>
<evidence type="ECO:0000256" key="5">
    <source>
        <dbReference type="ARBA" id="ARBA00023136"/>
    </source>
</evidence>
<evidence type="ECO:0000256" key="3">
    <source>
        <dbReference type="ARBA" id="ARBA00022692"/>
    </source>
</evidence>
<dbReference type="InterPro" id="IPR001123">
    <property type="entry name" value="LeuE-type"/>
</dbReference>
<feature type="transmembrane region" description="Helical" evidence="6">
    <location>
        <begin position="140"/>
        <end position="164"/>
    </location>
</feature>
<dbReference type="Pfam" id="PF01810">
    <property type="entry name" value="LysE"/>
    <property type="match status" value="1"/>
</dbReference>
<sequence>MTINWIEFALAVLVIELTPGPNMAWLAALSLAEGRRAGLVATAGIGIGLALNAMLAALGLVELLSVRPGLQSGLRWAGVALMLWLAWQAWREADMVAKPAEPRGAGRHFASGLLVNLFNPKALLFFVVVVPPFLGGAAPTIAQAMGFAAISVGLATAVHLAIVAGGARAHGLISNPRRMVRIRRVMALIMLGIALWLAGSAL</sequence>
<reference evidence="7 8" key="1">
    <citation type="submission" date="2023-02" db="EMBL/GenBank/DDBJ databases">
        <title>Genome sequence of Novosphingobium humi KACC 19094.</title>
        <authorList>
            <person name="Kim S."/>
            <person name="Heo J."/>
            <person name="Kwon S.-W."/>
        </authorList>
    </citation>
    <scope>NUCLEOTIDE SEQUENCE [LARGE SCALE GENOMIC DNA]</scope>
    <source>
        <strain evidence="7 8">KACC 19094</strain>
    </source>
</reference>
<feature type="transmembrane region" description="Helical" evidence="6">
    <location>
        <begin position="185"/>
        <end position="201"/>
    </location>
</feature>
<keyword evidence="3 6" id="KW-0812">Transmembrane</keyword>
<feature type="transmembrane region" description="Helical" evidence="6">
    <location>
        <begin position="111"/>
        <end position="134"/>
    </location>
</feature>
<keyword evidence="5 6" id="KW-0472">Membrane</keyword>
<feature type="transmembrane region" description="Helical" evidence="6">
    <location>
        <begin position="6"/>
        <end position="27"/>
    </location>
</feature>
<evidence type="ECO:0000256" key="1">
    <source>
        <dbReference type="ARBA" id="ARBA00004651"/>
    </source>
</evidence>
<dbReference type="PANTHER" id="PTHR30086:SF20">
    <property type="entry name" value="ARGININE EXPORTER PROTEIN ARGO-RELATED"/>
    <property type="match status" value="1"/>
</dbReference>
<keyword evidence="2" id="KW-1003">Cell membrane</keyword>
<feature type="transmembrane region" description="Helical" evidence="6">
    <location>
        <begin position="39"/>
        <end position="61"/>
    </location>
</feature>
<organism evidence="7 8">
    <name type="scientific">Novosphingobium humi</name>
    <dbReference type="NCBI Taxonomy" id="2282397"/>
    <lineage>
        <taxon>Bacteria</taxon>
        <taxon>Pseudomonadati</taxon>
        <taxon>Pseudomonadota</taxon>
        <taxon>Alphaproteobacteria</taxon>
        <taxon>Sphingomonadales</taxon>
        <taxon>Sphingomonadaceae</taxon>
        <taxon>Novosphingobium</taxon>
    </lineage>
</organism>
<name>A0ABY7TX75_9SPHN</name>
<keyword evidence="8" id="KW-1185">Reference proteome</keyword>
<dbReference type="EMBL" id="CP117417">
    <property type="protein sequence ID" value="WCT77854.1"/>
    <property type="molecule type" value="Genomic_DNA"/>
</dbReference>
<proteinExistence type="predicted"/>
<evidence type="ECO:0000256" key="4">
    <source>
        <dbReference type="ARBA" id="ARBA00022989"/>
    </source>
</evidence>
<comment type="subcellular location">
    <subcellularLocation>
        <location evidence="1">Cell membrane</location>
        <topology evidence="1">Multi-pass membrane protein</topology>
    </subcellularLocation>
</comment>
<evidence type="ECO:0000256" key="2">
    <source>
        <dbReference type="ARBA" id="ARBA00022475"/>
    </source>
</evidence>
<dbReference type="Proteomes" id="UP001218231">
    <property type="component" value="Chromosome"/>
</dbReference>
<accession>A0ABY7TX75</accession>
<dbReference type="PANTHER" id="PTHR30086">
    <property type="entry name" value="ARGININE EXPORTER PROTEIN ARGO"/>
    <property type="match status" value="1"/>
</dbReference>
<dbReference type="RefSeq" id="WP_273618211.1">
    <property type="nucleotide sequence ID" value="NZ_CP103868.1"/>
</dbReference>
<keyword evidence="4 6" id="KW-1133">Transmembrane helix</keyword>
<evidence type="ECO:0000313" key="7">
    <source>
        <dbReference type="EMBL" id="WCT77854.1"/>
    </source>
</evidence>
<protein>
    <submittedName>
        <fullName evidence="7">LysE family translocator</fullName>
    </submittedName>
</protein>